<dbReference type="InterPro" id="IPR029044">
    <property type="entry name" value="Nucleotide-diphossugar_trans"/>
</dbReference>
<keyword evidence="5" id="KW-1185">Reference proteome</keyword>
<dbReference type="Proteomes" id="UP000539350">
    <property type="component" value="Unassembled WGS sequence"/>
</dbReference>
<dbReference type="Pfam" id="PF00535">
    <property type="entry name" value="Glycos_transf_2"/>
    <property type="match status" value="1"/>
</dbReference>
<dbReference type="PANTHER" id="PTHR22916">
    <property type="entry name" value="GLYCOSYLTRANSFERASE"/>
    <property type="match status" value="1"/>
</dbReference>
<accession>A0A7W2TYG5</accession>
<feature type="domain" description="Glycosyltransferase 2-like" evidence="2">
    <location>
        <begin position="514"/>
        <end position="648"/>
    </location>
</feature>
<name>A0A7W2TYG5_9GAMM</name>
<evidence type="ECO:0000313" key="5">
    <source>
        <dbReference type="Proteomes" id="UP000539350"/>
    </source>
</evidence>
<feature type="domain" description="Glycosyltransferase subfamily 4-like N-terminal" evidence="3">
    <location>
        <begin position="823"/>
        <end position="953"/>
    </location>
</feature>
<proteinExistence type="predicted"/>
<dbReference type="EMBL" id="JACFXU010000018">
    <property type="protein sequence ID" value="MBA6414279.1"/>
    <property type="molecule type" value="Genomic_DNA"/>
</dbReference>
<dbReference type="Gene3D" id="3.40.50.300">
    <property type="entry name" value="P-loop containing nucleotide triphosphate hydrolases"/>
    <property type="match status" value="1"/>
</dbReference>
<comment type="caution">
    <text evidence="4">The sequence shown here is derived from an EMBL/GenBank/DDBJ whole genome shotgun (WGS) entry which is preliminary data.</text>
</comment>
<reference evidence="4 5" key="1">
    <citation type="submission" date="2020-07" db="EMBL/GenBank/DDBJ databases">
        <title>Halieaceae bacterium, F7430, whole genome shotgun sequencing project.</title>
        <authorList>
            <person name="Jiang S."/>
            <person name="Liu Z.W."/>
            <person name="Du Z.J."/>
        </authorList>
    </citation>
    <scope>NUCLEOTIDE SEQUENCE [LARGE SCALE GENOMIC DNA]</scope>
    <source>
        <strain evidence="4 5">F7430</strain>
    </source>
</reference>
<dbReference type="PANTHER" id="PTHR22916:SF3">
    <property type="entry name" value="UDP-GLCNAC:BETAGAL BETA-1,3-N-ACETYLGLUCOSAMINYLTRANSFERASE-LIKE PROTEIN 1"/>
    <property type="match status" value="1"/>
</dbReference>
<organism evidence="4 5">
    <name type="scientific">Sediminihaliea albiluteola</name>
    <dbReference type="NCBI Taxonomy" id="2758564"/>
    <lineage>
        <taxon>Bacteria</taxon>
        <taxon>Pseudomonadati</taxon>
        <taxon>Pseudomonadota</taxon>
        <taxon>Gammaproteobacteria</taxon>
        <taxon>Cellvibrionales</taxon>
        <taxon>Halieaceae</taxon>
        <taxon>Sediminihaliea</taxon>
    </lineage>
</organism>
<gene>
    <name evidence="4" type="ORF">H2508_14280</name>
</gene>
<dbReference type="InterPro" id="IPR001173">
    <property type="entry name" value="Glyco_trans_2-like"/>
</dbReference>
<dbReference type="RefSeq" id="WP_182175243.1">
    <property type="nucleotide sequence ID" value="NZ_JACFXU010000018.1"/>
</dbReference>
<keyword evidence="4" id="KW-0808">Transferase</keyword>
<dbReference type="Pfam" id="PF13439">
    <property type="entry name" value="Glyco_transf_4"/>
    <property type="match status" value="1"/>
</dbReference>
<evidence type="ECO:0000313" key="4">
    <source>
        <dbReference type="EMBL" id="MBA6414279.1"/>
    </source>
</evidence>
<evidence type="ECO:0000259" key="2">
    <source>
        <dbReference type="Pfam" id="PF00535"/>
    </source>
</evidence>
<dbReference type="SUPFAM" id="SSF53448">
    <property type="entry name" value="Nucleotide-diphospho-sugar transferases"/>
    <property type="match status" value="1"/>
</dbReference>
<dbReference type="Gene3D" id="3.90.550.10">
    <property type="entry name" value="Spore Coat Polysaccharide Biosynthesis Protein SpsA, Chain A"/>
    <property type="match status" value="1"/>
</dbReference>
<keyword evidence="1" id="KW-0175">Coiled coil</keyword>
<evidence type="ECO:0000256" key="1">
    <source>
        <dbReference type="SAM" id="Coils"/>
    </source>
</evidence>
<dbReference type="InterPro" id="IPR028098">
    <property type="entry name" value="Glyco_trans_4-like_N"/>
</dbReference>
<dbReference type="AlphaFoldDB" id="A0A7W2TYG5"/>
<dbReference type="Pfam" id="PF13692">
    <property type="entry name" value="Glyco_trans_1_4"/>
    <property type="match status" value="1"/>
</dbReference>
<dbReference type="GO" id="GO:0016758">
    <property type="term" value="F:hexosyltransferase activity"/>
    <property type="evidence" value="ECO:0007669"/>
    <property type="project" value="UniProtKB-ARBA"/>
</dbReference>
<dbReference type="InterPro" id="IPR027417">
    <property type="entry name" value="P-loop_NTPase"/>
</dbReference>
<dbReference type="SUPFAM" id="SSF52540">
    <property type="entry name" value="P-loop containing nucleoside triphosphate hydrolases"/>
    <property type="match status" value="1"/>
</dbReference>
<sequence>MKDQKKLVVVLGAHRSGTSLCAAAMQYLGANLCLPDDYRNEENSKGFFEHPDFVEFNDALLAHLGGVWDNPIFNGSEALAAQSPVSITPWRKAGVELIRQLFGNKKLCAIKDPRLCQLLDFWHPLFQQAGFAASQLRYVHVLRDPVEVALSQQQRARKNPAYYEVGHQLAEGAALWLSLTAQALHSARSLPTFYLNYRQLMDRPEECLRAIAEFTELEFFPETAREFAQEFVDGKLYRSERSDDGVQRLDKELPQLFEFFTELQPLWESQSAQGVESALNIYRRSDTSERLADIAVPALSRLSIGCRESRLAQLIKSDELESLTRQRDEFASVVQPLRAEVKALEGGLSELNQQHTDLKTAYENIESDHQNILSLLRRSSEENTRLEADCAHLMRERSTLESTIRDIQKSLSWRITQPLRCLRSWQLQLQDSAGGAWRQFRLRAIQNYHRLSIRHPSLAWNLRRLLRPVFRGIGRLLDKSSQSSERFNRVSGNLLEPLLYQQYETNEAYAPLISVIVPNYNHAEFLTLRLDSIYSQSYPNIEVILLDDASTDDSVSILEDYQRRYSSNTRLICNEKNSGGVFHQWQRGLEAANSDIVWIAESDDWCSDNFLESLVPYFENEAVQLAYARTVFMDGDGDEQIWSINEYLHDIDPERWNSEILTTGANIVREAFAQKNIIPNVSSAIFRNPRSLEIMHDPKWETMRICGDWVLYLHLLRGGMLAYSPVACNYYRIHGQNTSVSAYADDAFYREHELVAETLIKYFGLDKNALEQLRENLIIHWRQTRPNDPVEGLDICFSLNDIRKRVGSRSPNLLMASYAFCAGGGETFPVSLANLMKAQGYNVTYLDCAQEERNEGVRKRLRPDIPVVSDYSQIERIVQDFNIDIIHSHHAWVDSTVLDVLPEKSFCKTVVTLHGMYETINEVDLKGILPRLVKRTARLIYVAEKNLGAIDSLGLRQQARLQRIDNALEHEAYVPVTRGALQIPDSAFILTLVSRGMEEKGWAEGIQAVALARELSGNDIHLVLVGDGPEYERLKSEKLPAFVHLEGFQSNVRGYFAVADLGFLPSRFKGESFPLVIIECLQVGRPMMATNIGEISYMLESQEGLAGVLLELDGDDLDIEAMAQAIAEVSEQSEIYEGLVRRVPIAANKFDPVILAAKHDETYRAALAE</sequence>
<dbReference type="Gene3D" id="3.40.50.2000">
    <property type="entry name" value="Glycogen Phosphorylase B"/>
    <property type="match status" value="2"/>
</dbReference>
<evidence type="ECO:0000259" key="3">
    <source>
        <dbReference type="Pfam" id="PF13439"/>
    </source>
</evidence>
<dbReference type="Pfam" id="PF13469">
    <property type="entry name" value="Sulfotransfer_3"/>
    <property type="match status" value="1"/>
</dbReference>
<dbReference type="Gene3D" id="1.10.287.510">
    <property type="entry name" value="Helix hairpin bin"/>
    <property type="match status" value="1"/>
</dbReference>
<dbReference type="SUPFAM" id="SSF53756">
    <property type="entry name" value="UDP-Glycosyltransferase/glycogen phosphorylase"/>
    <property type="match status" value="1"/>
</dbReference>
<feature type="coiled-coil region" evidence="1">
    <location>
        <begin position="348"/>
        <end position="403"/>
    </location>
</feature>
<dbReference type="CDD" id="cd03801">
    <property type="entry name" value="GT4_PimA-like"/>
    <property type="match status" value="1"/>
</dbReference>
<protein>
    <submittedName>
        <fullName evidence="4">Glycosyltransferase</fullName>
    </submittedName>
</protein>